<accession>A0AAW0N923</accession>
<dbReference type="EMBL" id="JBBPFD010000017">
    <property type="protein sequence ID" value="KAK7891423.1"/>
    <property type="molecule type" value="Genomic_DNA"/>
</dbReference>
<sequence length="335" mass="38290">MTIAVQEILAVVETTITGYENEVLLLKQELDQHKKQLDAILQPEVCLCRIGKNPVLSKIKVKQPFLKTISRQRRNGLCFLSLKQTNKQKHSSNASFCFPSIRGKVSQEDNLQEHEESKCILASLPSDFFVSCPTNGEVCLRDDVVNEDLNTEAKRRRLPRRYRSSPTETESDDISRTRIPVQTIVCQQDLSEPEFLNQLRCTFPELEQDKPFEVFLDDGEKNSDMEKSITQTELYNEYKSCVQKQFAFYIRPMELPNSCDTNTQTTASNNKLTTSGLEEQLLESEEPHEVIDEHGKMSSVESTAQSEDGGDDDNWEPEHQSEDTLQEEKTSAKEN</sequence>
<evidence type="ECO:0000256" key="1">
    <source>
        <dbReference type="SAM" id="MobiDB-lite"/>
    </source>
</evidence>
<dbReference type="Proteomes" id="UP001460270">
    <property type="component" value="Unassembled WGS sequence"/>
</dbReference>
<reference evidence="3" key="1">
    <citation type="submission" date="2024-04" db="EMBL/GenBank/DDBJ databases">
        <title>Salinicola lusitanus LLJ914,a marine bacterium isolated from the Okinawa Trough.</title>
        <authorList>
            <person name="Li J."/>
        </authorList>
    </citation>
    <scope>NUCLEOTIDE SEQUENCE [LARGE SCALE GENOMIC DNA]</scope>
</reference>
<evidence type="ECO:0000313" key="3">
    <source>
        <dbReference type="Proteomes" id="UP001460270"/>
    </source>
</evidence>
<feature type="compositionally biased region" description="Basic and acidic residues" evidence="1">
    <location>
        <begin position="316"/>
        <end position="335"/>
    </location>
</feature>
<proteinExistence type="predicted"/>
<keyword evidence="3" id="KW-1185">Reference proteome</keyword>
<evidence type="ECO:0000313" key="2">
    <source>
        <dbReference type="EMBL" id="KAK7891423.1"/>
    </source>
</evidence>
<organism evidence="2 3">
    <name type="scientific">Mugilogobius chulae</name>
    <name type="common">yellowstripe goby</name>
    <dbReference type="NCBI Taxonomy" id="88201"/>
    <lineage>
        <taxon>Eukaryota</taxon>
        <taxon>Metazoa</taxon>
        <taxon>Chordata</taxon>
        <taxon>Craniata</taxon>
        <taxon>Vertebrata</taxon>
        <taxon>Euteleostomi</taxon>
        <taxon>Actinopterygii</taxon>
        <taxon>Neopterygii</taxon>
        <taxon>Teleostei</taxon>
        <taxon>Neoteleostei</taxon>
        <taxon>Acanthomorphata</taxon>
        <taxon>Gobiaria</taxon>
        <taxon>Gobiiformes</taxon>
        <taxon>Gobioidei</taxon>
        <taxon>Gobiidae</taxon>
        <taxon>Gobionellinae</taxon>
        <taxon>Mugilogobius</taxon>
    </lineage>
</organism>
<gene>
    <name evidence="2" type="ORF">WMY93_023386</name>
</gene>
<dbReference type="AlphaFoldDB" id="A0AAW0N923"/>
<feature type="region of interest" description="Disordered" evidence="1">
    <location>
        <begin position="282"/>
        <end position="335"/>
    </location>
</feature>
<feature type="compositionally biased region" description="Basic and acidic residues" evidence="1">
    <location>
        <begin position="285"/>
        <end position="296"/>
    </location>
</feature>
<protein>
    <submittedName>
        <fullName evidence="2">Uncharacterized protein</fullName>
    </submittedName>
</protein>
<name>A0AAW0N923_9GOBI</name>
<comment type="caution">
    <text evidence="2">The sequence shown here is derived from an EMBL/GenBank/DDBJ whole genome shotgun (WGS) entry which is preliminary data.</text>
</comment>